<evidence type="ECO:0000256" key="3">
    <source>
        <dbReference type="ARBA" id="ARBA00017144"/>
    </source>
</evidence>
<evidence type="ECO:0000256" key="10">
    <source>
        <dbReference type="HAMAP-Rule" id="MF_00165"/>
    </source>
</evidence>
<dbReference type="NCBIfam" id="TIGR00041">
    <property type="entry name" value="DTMP_kinase"/>
    <property type="match status" value="1"/>
</dbReference>
<evidence type="ECO:0000256" key="1">
    <source>
        <dbReference type="ARBA" id="ARBA00009776"/>
    </source>
</evidence>
<dbReference type="InterPro" id="IPR027417">
    <property type="entry name" value="P-loop_NTPase"/>
</dbReference>
<dbReference type="CDD" id="cd01672">
    <property type="entry name" value="TMPK"/>
    <property type="match status" value="1"/>
</dbReference>
<keyword evidence="7 10" id="KW-0418">Kinase</keyword>
<evidence type="ECO:0000256" key="8">
    <source>
        <dbReference type="ARBA" id="ARBA00022840"/>
    </source>
</evidence>
<dbReference type="InterPro" id="IPR018095">
    <property type="entry name" value="Thymidylate_kin_CS"/>
</dbReference>
<evidence type="ECO:0000256" key="4">
    <source>
        <dbReference type="ARBA" id="ARBA00022679"/>
    </source>
</evidence>
<keyword evidence="4 10" id="KW-0808">Transferase</keyword>
<reference evidence="12" key="1">
    <citation type="submission" date="2024-03" db="EMBL/GenBank/DDBJ databases">
        <title>The Complete Genome of 'Candidatus Phytoplasma fraxini' AshY1 from the Ash Yellows Group.</title>
        <authorList>
            <person name="Boehm J.W."/>
            <person name="Huettel B."/>
            <person name="Schneider B."/>
            <person name="Kube M."/>
        </authorList>
    </citation>
    <scope>NUCLEOTIDE SEQUENCE [LARGE SCALE GENOMIC DNA]</scope>
    <source>
        <strain evidence="12">AshY1</strain>
    </source>
</reference>
<evidence type="ECO:0000256" key="2">
    <source>
        <dbReference type="ARBA" id="ARBA00012980"/>
    </source>
</evidence>
<dbReference type="Pfam" id="PF02223">
    <property type="entry name" value="Thymidylate_kin"/>
    <property type="match status" value="1"/>
</dbReference>
<feature type="domain" description="Thymidylate kinase-like" evidence="11">
    <location>
        <begin position="6"/>
        <end position="194"/>
    </location>
</feature>
<dbReference type="InterPro" id="IPR039430">
    <property type="entry name" value="Thymidylate_kin-like_dom"/>
</dbReference>
<proteinExistence type="inferred from homology"/>
<gene>
    <name evidence="10" type="primary">tmk</name>
    <name evidence="12" type="ORF">AshY1_00610</name>
</gene>
<evidence type="ECO:0000256" key="6">
    <source>
        <dbReference type="ARBA" id="ARBA00022741"/>
    </source>
</evidence>
<evidence type="ECO:0000256" key="7">
    <source>
        <dbReference type="ARBA" id="ARBA00022777"/>
    </source>
</evidence>
<comment type="catalytic activity">
    <reaction evidence="9 10">
        <text>dTMP + ATP = dTDP + ADP</text>
        <dbReference type="Rhea" id="RHEA:13517"/>
        <dbReference type="ChEBI" id="CHEBI:30616"/>
        <dbReference type="ChEBI" id="CHEBI:58369"/>
        <dbReference type="ChEBI" id="CHEBI:63528"/>
        <dbReference type="ChEBI" id="CHEBI:456216"/>
        <dbReference type="EC" id="2.7.4.9"/>
    </reaction>
</comment>
<dbReference type="Gene3D" id="3.40.50.300">
    <property type="entry name" value="P-loop containing nucleotide triphosphate hydrolases"/>
    <property type="match status" value="1"/>
</dbReference>
<keyword evidence="8 10" id="KW-0067">ATP-binding</keyword>
<organism evidence="12 13">
    <name type="scientific">Ash yellows phytoplasma</name>
    <dbReference type="NCBI Taxonomy" id="35780"/>
    <lineage>
        <taxon>Bacteria</taxon>
        <taxon>Bacillati</taxon>
        <taxon>Mycoplasmatota</taxon>
        <taxon>Mollicutes</taxon>
        <taxon>Acholeplasmatales</taxon>
        <taxon>Acholeplasmataceae</taxon>
        <taxon>Candidatus Phytoplasma</taxon>
        <taxon>16SrVII (Ash yellows group)</taxon>
    </lineage>
</organism>
<evidence type="ECO:0000313" key="13">
    <source>
        <dbReference type="Proteomes" id="UP001484199"/>
    </source>
</evidence>
<dbReference type="EC" id="2.7.4.9" evidence="2 10"/>
<dbReference type="RefSeq" id="WP_341266625.1">
    <property type="nucleotide sequence ID" value="NZ_CP146843.1"/>
</dbReference>
<comment type="similarity">
    <text evidence="1 10">Belongs to the thymidylate kinase family.</text>
</comment>
<evidence type="ECO:0000313" key="12">
    <source>
        <dbReference type="EMBL" id="WYY26217.1"/>
    </source>
</evidence>
<dbReference type="PROSITE" id="PS01331">
    <property type="entry name" value="THYMIDYLATE_KINASE"/>
    <property type="match status" value="1"/>
</dbReference>
<dbReference type="PANTHER" id="PTHR10344">
    <property type="entry name" value="THYMIDYLATE KINASE"/>
    <property type="match status" value="1"/>
</dbReference>
<evidence type="ECO:0000256" key="9">
    <source>
        <dbReference type="ARBA" id="ARBA00048743"/>
    </source>
</evidence>
<dbReference type="InterPro" id="IPR018094">
    <property type="entry name" value="Thymidylate_kinase"/>
</dbReference>
<dbReference type="EMBL" id="CP146843">
    <property type="protein sequence ID" value="WYY26217.1"/>
    <property type="molecule type" value="Genomic_DNA"/>
</dbReference>
<keyword evidence="13" id="KW-1185">Reference proteome</keyword>
<keyword evidence="5 10" id="KW-0545">Nucleotide biosynthesis</keyword>
<evidence type="ECO:0000256" key="5">
    <source>
        <dbReference type="ARBA" id="ARBA00022727"/>
    </source>
</evidence>
<sequence length="206" mass="24497">MIFISFEGCEGTGKTTLSTFLWKKMRQKYEVLLTKEPGSDHLTFNTEIRQLLFRFYNKIDFYTESLLYAADRTEHLKKTIIPALKKDRIVICDRYLDSSIAYQGYARKLGADLIKKINFLAMQYLPHITFYLDMDPIIGIQRLNIKRKEKMEYFDLEQNNFHNEVRKGYLALCKEYPNRIYKINATLPLDKIKSIIEKKIEELLQK</sequence>
<name>A0ABZ2UBS4_ASHYP</name>
<keyword evidence="6 10" id="KW-0547">Nucleotide-binding</keyword>
<evidence type="ECO:0000259" key="11">
    <source>
        <dbReference type="Pfam" id="PF02223"/>
    </source>
</evidence>
<dbReference type="GO" id="GO:0016301">
    <property type="term" value="F:kinase activity"/>
    <property type="evidence" value="ECO:0007669"/>
    <property type="project" value="UniProtKB-KW"/>
</dbReference>
<accession>A0ABZ2UBS4</accession>
<comment type="function">
    <text evidence="10">Phosphorylation of dTMP to form dTDP in both de novo and salvage pathways of dTTP synthesis.</text>
</comment>
<dbReference type="SUPFAM" id="SSF52540">
    <property type="entry name" value="P-loop containing nucleoside triphosphate hydrolases"/>
    <property type="match status" value="1"/>
</dbReference>
<dbReference type="Proteomes" id="UP001484199">
    <property type="component" value="Chromosome"/>
</dbReference>
<feature type="binding site" evidence="10">
    <location>
        <begin position="8"/>
        <end position="15"/>
    </location>
    <ligand>
        <name>ATP</name>
        <dbReference type="ChEBI" id="CHEBI:30616"/>
    </ligand>
</feature>
<dbReference type="HAMAP" id="MF_00165">
    <property type="entry name" value="Thymidylate_kinase"/>
    <property type="match status" value="1"/>
</dbReference>
<dbReference type="PANTHER" id="PTHR10344:SF4">
    <property type="entry name" value="UMP-CMP KINASE 2, MITOCHONDRIAL"/>
    <property type="match status" value="1"/>
</dbReference>
<protein>
    <recommendedName>
        <fullName evidence="3 10">Thymidylate kinase</fullName>
        <ecNumber evidence="2 10">2.7.4.9</ecNumber>
    </recommendedName>
    <alternativeName>
        <fullName evidence="10">dTMP kinase</fullName>
    </alternativeName>
</protein>